<dbReference type="EMBL" id="LR862152">
    <property type="protein sequence ID" value="CAD1834732.1"/>
    <property type="molecule type" value="Genomic_DNA"/>
</dbReference>
<keyword evidence="2" id="KW-1133">Transmembrane helix</keyword>
<reference evidence="3" key="1">
    <citation type="submission" date="2020-07" db="EMBL/GenBank/DDBJ databases">
        <authorList>
            <person name="Lin J."/>
        </authorList>
    </citation>
    <scope>NUCLEOTIDE SEQUENCE</scope>
</reference>
<accession>A0A6V7PV48</accession>
<evidence type="ECO:0000256" key="2">
    <source>
        <dbReference type="SAM" id="Phobius"/>
    </source>
</evidence>
<sequence>MRTASCESLETGAALATSPYQEYTSCSQPCNGPTAFLAARCFTPCGGSQPPRSARLPSGESPSPAAGSLSSHYGWFRFRGGRTADELGEQTAESGLLKLEVARHPRIGHTLQIVRMSAGESSRAHVVDIDELACSMRRKLNYYCSPGETHATGASLCTIYKVPEHIREAERHAYEPIVLSIGPYHYGTPELQAMEKKKWSCLDYVLKLNPEKDLLDYLNAIAILENQVRNCYTDEVKMEKKLFLQMLLLDGCFILVSLYGTEGFVPPSQEVPVMSANCQDITEEDGIDKGINMGHTKNRQSMKENSMLEVESSKASSSKESTRDCKLKCKERVQSKDNSVKIGRWYTSFVAHDLLLLENQIPFYIVKRIYNFVAGREVTFPSLTDKIAKVIEGMLCYYPKAIRESDRPKDFHHLLHLCHMYFRPSQKQEEDRRFPQRNHYFHHFLQFGRKYLKLGHQLGDNKQNIPLKAHLECFQVDQQRWHRAVQYFDAGVEFKKKEFTVHNPHSLLDIKFSKGIMEIPCLSVDEHTSCLFRNFIALEQTCPQFGNDITAYIVFMSQLLSMPDDVTLIARQGIIVHHMRTDKEVAILFTKLSKDVIFDFSGNYFLKSIHEEMEAYYQSRLNRWMAWLMHNHFSNPWLGLAALAAAIMLLCTIVQTLVTVLLYMKQQEDNSSTPH</sequence>
<keyword evidence="2" id="KW-0812">Transmembrane</keyword>
<dbReference type="AlphaFoldDB" id="A0A6V7PV48"/>
<dbReference type="InterPro" id="IPR004158">
    <property type="entry name" value="DUF247_pln"/>
</dbReference>
<keyword evidence="2" id="KW-0472">Membrane</keyword>
<dbReference type="PANTHER" id="PTHR31170">
    <property type="entry name" value="BNAC04G53230D PROTEIN"/>
    <property type="match status" value="1"/>
</dbReference>
<name>A0A6V7PV48_ANACO</name>
<evidence type="ECO:0000256" key="1">
    <source>
        <dbReference type="SAM" id="MobiDB-lite"/>
    </source>
</evidence>
<feature type="region of interest" description="Disordered" evidence="1">
    <location>
        <begin position="289"/>
        <end position="319"/>
    </location>
</feature>
<evidence type="ECO:0000313" key="3">
    <source>
        <dbReference type="EMBL" id="CAD1834732.1"/>
    </source>
</evidence>
<dbReference type="PANTHER" id="PTHR31170:SF18">
    <property type="entry name" value="(WILD MALAYSIAN BANANA) HYPOTHETICAL PROTEIN"/>
    <property type="match status" value="1"/>
</dbReference>
<feature type="transmembrane region" description="Helical" evidence="2">
    <location>
        <begin position="637"/>
        <end position="663"/>
    </location>
</feature>
<dbReference type="Pfam" id="PF03140">
    <property type="entry name" value="DUF247"/>
    <property type="match status" value="1"/>
</dbReference>
<organism evidence="3">
    <name type="scientific">Ananas comosus var. bracteatus</name>
    <name type="common">red pineapple</name>
    <dbReference type="NCBI Taxonomy" id="296719"/>
    <lineage>
        <taxon>Eukaryota</taxon>
        <taxon>Viridiplantae</taxon>
        <taxon>Streptophyta</taxon>
        <taxon>Embryophyta</taxon>
        <taxon>Tracheophyta</taxon>
        <taxon>Spermatophyta</taxon>
        <taxon>Magnoliopsida</taxon>
        <taxon>Liliopsida</taxon>
        <taxon>Poales</taxon>
        <taxon>Bromeliaceae</taxon>
        <taxon>Bromelioideae</taxon>
        <taxon>Ananas</taxon>
    </lineage>
</organism>
<proteinExistence type="predicted"/>
<gene>
    <name evidence="3" type="ORF">CB5_LOCUS17943</name>
</gene>
<protein>
    <submittedName>
        <fullName evidence="3">Uncharacterized protein</fullName>
    </submittedName>
</protein>